<evidence type="ECO:0000259" key="4">
    <source>
        <dbReference type="PROSITE" id="PS50977"/>
    </source>
</evidence>
<name>A0A6J1BN94_9ROSI</name>
<keyword evidence="1" id="KW-0805">Transcription regulation</keyword>
<gene>
    <name evidence="6" type="primary">LOC110428981</name>
</gene>
<keyword evidence="5" id="KW-1185">Reference proteome</keyword>
<dbReference type="Gene3D" id="1.10.357.10">
    <property type="entry name" value="Tetracycline Repressor, domain 2"/>
    <property type="match status" value="1"/>
</dbReference>
<evidence type="ECO:0000313" key="6">
    <source>
        <dbReference type="RefSeq" id="XP_021300573.1"/>
    </source>
</evidence>
<evidence type="ECO:0000256" key="1">
    <source>
        <dbReference type="ARBA" id="ARBA00023015"/>
    </source>
</evidence>
<dbReference type="GO" id="GO:0003700">
    <property type="term" value="F:DNA-binding transcription factor activity"/>
    <property type="evidence" value="ECO:0007669"/>
    <property type="project" value="TreeGrafter"/>
</dbReference>
<protein>
    <submittedName>
        <fullName evidence="6">Uncharacterized protein LOC110428981</fullName>
    </submittedName>
</protein>
<dbReference type="AlphaFoldDB" id="A0A6J1BN94"/>
<keyword evidence="3" id="KW-0804">Transcription</keyword>
<dbReference type="GO" id="GO:0000976">
    <property type="term" value="F:transcription cis-regulatory region binding"/>
    <property type="evidence" value="ECO:0007669"/>
    <property type="project" value="TreeGrafter"/>
</dbReference>
<dbReference type="SUPFAM" id="SSF46689">
    <property type="entry name" value="Homeodomain-like"/>
    <property type="match status" value="1"/>
</dbReference>
<dbReference type="Proteomes" id="UP000504621">
    <property type="component" value="Unplaced"/>
</dbReference>
<reference evidence="6" key="1">
    <citation type="submission" date="2025-08" db="UniProtKB">
        <authorList>
            <consortium name="RefSeq"/>
        </authorList>
    </citation>
    <scope>IDENTIFICATION</scope>
    <source>
        <tissue evidence="6">Leaf</tissue>
    </source>
</reference>
<accession>A0A6J1BN94</accession>
<keyword evidence="2" id="KW-0238">DNA-binding</keyword>
<proteinExistence type="predicted"/>
<dbReference type="InterPro" id="IPR009057">
    <property type="entry name" value="Homeodomain-like_sf"/>
</dbReference>
<dbReference type="InterPro" id="IPR050109">
    <property type="entry name" value="HTH-type_TetR-like_transc_reg"/>
</dbReference>
<dbReference type="PANTHER" id="PTHR30055:SF234">
    <property type="entry name" value="HTH-TYPE TRANSCRIPTIONAL REGULATOR BETI"/>
    <property type="match status" value="1"/>
</dbReference>
<feature type="domain" description="HTH tetR-type" evidence="4">
    <location>
        <begin position="18"/>
        <end position="79"/>
    </location>
</feature>
<dbReference type="InterPro" id="IPR036271">
    <property type="entry name" value="Tet_transcr_reg_TetR-rel_C_sf"/>
</dbReference>
<evidence type="ECO:0000256" key="2">
    <source>
        <dbReference type="ARBA" id="ARBA00023125"/>
    </source>
</evidence>
<dbReference type="PROSITE" id="PS50977">
    <property type="entry name" value="HTH_TETR_2"/>
    <property type="match status" value="1"/>
</dbReference>
<dbReference type="InterPro" id="IPR001647">
    <property type="entry name" value="HTH_TetR"/>
</dbReference>
<evidence type="ECO:0000256" key="3">
    <source>
        <dbReference type="ARBA" id="ARBA00023163"/>
    </source>
</evidence>
<dbReference type="Pfam" id="PF00440">
    <property type="entry name" value="TetR_N"/>
    <property type="match status" value="1"/>
</dbReference>
<evidence type="ECO:0000313" key="5">
    <source>
        <dbReference type="Proteomes" id="UP000504621"/>
    </source>
</evidence>
<dbReference type="SUPFAM" id="SSF48498">
    <property type="entry name" value="Tetracyclin repressor-like, C-terminal domain"/>
    <property type="match status" value="1"/>
</dbReference>
<sequence>MSPVPDSPSPPPRQARAAATRERILEAAAADFAAVGYHGSSLSRILERDAGVTKGALYFHFASKEAMALAVVEAMGDTYRGLVETAARDDAHLDPLRRAARLTAGIHDLLWPSPVVRAGVRLSGEGAVGPAWSSWPTRFWEATFTALFVEARERGELRGEVDPVAMGRFVLDISQGAFITSMVTTGLADLAPRVAHNWEVAFAYMAEPAWQAGWRDEGGMTAVMRHHLEQGGDVDGGG</sequence>
<dbReference type="PANTHER" id="PTHR30055">
    <property type="entry name" value="HTH-TYPE TRANSCRIPTIONAL REGULATOR RUTR"/>
    <property type="match status" value="1"/>
</dbReference>
<dbReference type="RefSeq" id="XP_021300573.1">
    <property type="nucleotide sequence ID" value="XM_021444898.1"/>
</dbReference>
<dbReference type="GeneID" id="110428981"/>
<organism evidence="5 6">
    <name type="scientific">Herrania umbratica</name>
    <dbReference type="NCBI Taxonomy" id="108875"/>
    <lineage>
        <taxon>Eukaryota</taxon>
        <taxon>Viridiplantae</taxon>
        <taxon>Streptophyta</taxon>
        <taxon>Embryophyta</taxon>
        <taxon>Tracheophyta</taxon>
        <taxon>Spermatophyta</taxon>
        <taxon>Magnoliopsida</taxon>
        <taxon>eudicotyledons</taxon>
        <taxon>Gunneridae</taxon>
        <taxon>Pentapetalae</taxon>
        <taxon>rosids</taxon>
        <taxon>malvids</taxon>
        <taxon>Malvales</taxon>
        <taxon>Malvaceae</taxon>
        <taxon>Byttnerioideae</taxon>
        <taxon>Herrania</taxon>
    </lineage>
</organism>